<dbReference type="SUPFAM" id="SSF140111">
    <property type="entry name" value="Endosomal sorting complex assembly domain"/>
    <property type="match status" value="1"/>
</dbReference>
<evidence type="ECO:0000256" key="7">
    <source>
        <dbReference type="SAM" id="MobiDB-lite"/>
    </source>
</evidence>
<keyword evidence="3 6" id="KW-0813">Transport</keyword>
<evidence type="ECO:0000256" key="5">
    <source>
        <dbReference type="ARBA" id="ARBA00022927"/>
    </source>
</evidence>
<evidence type="ECO:0000313" key="10">
    <source>
        <dbReference type="Proteomes" id="UP001162640"/>
    </source>
</evidence>
<feature type="domain" description="VPS37 C-terminal" evidence="8">
    <location>
        <begin position="257"/>
        <end position="338"/>
    </location>
</feature>
<dbReference type="Gene3D" id="1.10.287.660">
    <property type="entry name" value="Helix hairpin bin"/>
    <property type="match status" value="1"/>
</dbReference>
<evidence type="ECO:0000256" key="6">
    <source>
        <dbReference type="PROSITE-ProRule" id="PRU00646"/>
    </source>
</evidence>
<proteinExistence type="inferred from homology"/>
<dbReference type="GO" id="GO:0006623">
    <property type="term" value="P:protein targeting to vacuole"/>
    <property type="evidence" value="ECO:0007669"/>
    <property type="project" value="TreeGrafter"/>
</dbReference>
<dbReference type="InterPro" id="IPR016135">
    <property type="entry name" value="UBQ-conjugating_enzyme/RWD"/>
</dbReference>
<dbReference type="InterPro" id="IPR037202">
    <property type="entry name" value="ESCRT_assembly_dom"/>
</dbReference>
<comment type="caution">
    <text evidence="9">The sequence shown here is derived from an EMBL/GenBank/DDBJ whole genome shotgun (WGS) entry which is preliminary data.</text>
</comment>
<dbReference type="Pfam" id="PF07200">
    <property type="entry name" value="Mod_r"/>
    <property type="match status" value="1"/>
</dbReference>
<keyword evidence="5 6" id="KW-0653">Protein transport</keyword>
<dbReference type="Proteomes" id="UP001162640">
    <property type="component" value="Unassembled WGS sequence"/>
</dbReference>
<dbReference type="GO" id="GO:0006612">
    <property type="term" value="P:protein targeting to membrane"/>
    <property type="evidence" value="ECO:0007669"/>
    <property type="project" value="TreeGrafter"/>
</dbReference>
<sequence>MVFGFGSSSRPPPNGNTTTTVDIRAAHVQKFLSHATFSRGTKQVPTDPSANLYETSFAPSQGADPYTLQIYLSPSFPSQPPIITLLKPAIARHAIINENMQCVRLNGLVNWGSGSAVSLVEVIEEIAQSLIQQPPTPVGGTPTKPPSYDTALETARRSSRSSSAENDMTHIPIPPVPSKFPDLEAMPESAITRLLNDDVARATYVENMACVKTIIELKASISDGNLEAAKLNLGREEEIGGLQAEARVMQVELKEEAAKFDDIVKEARGVLDGLSEREVLDLVTSAKMDAEEKSDDLSSSFQDGDLKIGDFTKNYMEMRQKYHERAAKIERMERQQRY</sequence>
<dbReference type="InterPro" id="IPR009851">
    <property type="entry name" value="Mod_r"/>
</dbReference>
<dbReference type="SUPFAM" id="SSF54495">
    <property type="entry name" value="UBC-like"/>
    <property type="match status" value="1"/>
</dbReference>
<dbReference type="GO" id="GO:0043162">
    <property type="term" value="P:ubiquitin-dependent protein catabolic process via the multivesicular body sorting pathway"/>
    <property type="evidence" value="ECO:0007669"/>
    <property type="project" value="TreeGrafter"/>
</dbReference>
<comment type="subcellular location">
    <subcellularLocation>
        <location evidence="1">Endosome</location>
    </subcellularLocation>
</comment>
<accession>A0A9W6ZRT8</accession>
<dbReference type="GO" id="GO:0000813">
    <property type="term" value="C:ESCRT I complex"/>
    <property type="evidence" value="ECO:0007669"/>
    <property type="project" value="UniProtKB-ARBA"/>
</dbReference>
<reference evidence="10" key="1">
    <citation type="journal article" date="2023" name="Commun. Biol.">
        <title>Genome analysis of Parmales, the sister group of diatoms, reveals the evolutionary specialization of diatoms from phago-mixotrophs to photoautotrophs.</title>
        <authorList>
            <person name="Ban H."/>
            <person name="Sato S."/>
            <person name="Yoshikawa S."/>
            <person name="Yamada K."/>
            <person name="Nakamura Y."/>
            <person name="Ichinomiya M."/>
            <person name="Sato N."/>
            <person name="Blanc-Mathieu R."/>
            <person name="Endo H."/>
            <person name="Kuwata A."/>
            <person name="Ogata H."/>
        </authorList>
    </citation>
    <scope>NUCLEOTIDE SEQUENCE [LARGE SCALE GENOMIC DNA]</scope>
</reference>
<dbReference type="PANTHER" id="PTHR13678:SF2">
    <property type="entry name" value="VACUOLAR PROTEIN SORTING-ASSOCIATED PROTEIN 37A"/>
    <property type="match status" value="1"/>
</dbReference>
<evidence type="ECO:0000313" key="9">
    <source>
        <dbReference type="EMBL" id="GMH56906.1"/>
    </source>
</evidence>
<evidence type="ECO:0000259" key="8">
    <source>
        <dbReference type="PROSITE" id="PS51314"/>
    </source>
</evidence>
<dbReference type="PROSITE" id="PS51314">
    <property type="entry name" value="VPS37_C"/>
    <property type="match status" value="1"/>
</dbReference>
<dbReference type="PANTHER" id="PTHR13678">
    <property type="entry name" value="VACUOLAR PROTEIN SORTING-ASSOCIATED PROTEIN 37"/>
    <property type="match status" value="1"/>
</dbReference>
<dbReference type="EMBL" id="BLQM01000054">
    <property type="protein sequence ID" value="GMH56906.1"/>
    <property type="molecule type" value="Genomic_DNA"/>
</dbReference>
<dbReference type="InterPro" id="IPR029012">
    <property type="entry name" value="Helix_hairpin_bin_sf"/>
</dbReference>
<keyword evidence="4" id="KW-0967">Endosome</keyword>
<evidence type="ECO:0000256" key="2">
    <source>
        <dbReference type="ARBA" id="ARBA00007617"/>
    </source>
</evidence>
<organism evidence="9 10">
    <name type="scientific">Triparma laevis f. inornata</name>
    <dbReference type="NCBI Taxonomy" id="1714386"/>
    <lineage>
        <taxon>Eukaryota</taxon>
        <taxon>Sar</taxon>
        <taxon>Stramenopiles</taxon>
        <taxon>Ochrophyta</taxon>
        <taxon>Bolidophyceae</taxon>
        <taxon>Parmales</taxon>
        <taxon>Triparmaceae</taxon>
        <taxon>Triparma</taxon>
    </lineage>
</organism>
<evidence type="ECO:0000256" key="3">
    <source>
        <dbReference type="ARBA" id="ARBA00022448"/>
    </source>
</evidence>
<comment type="similarity">
    <text evidence="2">Belongs to the VPS37 family.</text>
</comment>
<dbReference type="CDD" id="cd11685">
    <property type="entry name" value="UEV_TSG101-like"/>
    <property type="match status" value="1"/>
</dbReference>
<evidence type="ECO:0000256" key="4">
    <source>
        <dbReference type="ARBA" id="ARBA00022753"/>
    </source>
</evidence>
<name>A0A9W6ZRT8_9STRA</name>
<feature type="region of interest" description="Disordered" evidence="7">
    <location>
        <begin position="155"/>
        <end position="179"/>
    </location>
</feature>
<protein>
    <recommendedName>
        <fullName evidence="8">VPS37 C-terminal domain-containing protein</fullName>
    </recommendedName>
</protein>
<evidence type="ECO:0000256" key="1">
    <source>
        <dbReference type="ARBA" id="ARBA00004177"/>
    </source>
</evidence>
<dbReference type="AlphaFoldDB" id="A0A9W6ZRT8"/>
<gene>
    <name evidence="9" type="ORF">TL16_g02248</name>
</gene>